<reference evidence="1 2" key="1">
    <citation type="journal article" date="2019" name="Heliyon">
        <title>An emerging new fowl adenovirus genotype.</title>
        <authorList>
            <person name="Kajan G.L."/>
            <person name="Affranio I."/>
            <person name="Tothne Bistyak A."/>
            <person name="Kecskemeti S."/>
            <person name="Benko M."/>
        </authorList>
    </citation>
    <scope>NUCLEOTIDE SEQUENCE [LARGE SCALE GENOMIC DNA]</scope>
    <source>
        <strain evidence="1 2">40440-M/2015 Debrecen</strain>
    </source>
</reference>
<organism evidence="1 2">
    <name type="scientific">Fowl aviadenovirus B</name>
    <dbReference type="NCBI Taxonomy" id="190062"/>
    <lineage>
        <taxon>Viruses</taxon>
        <taxon>Varidnaviria</taxon>
        <taxon>Bamfordvirae</taxon>
        <taxon>Preplasmiviricota</taxon>
        <taxon>Polisuviricotina</taxon>
        <taxon>Pharingeaviricetes</taxon>
        <taxon>Rowavirales</taxon>
        <taxon>Adenoviridae</taxon>
        <taxon>Aviadenovirus</taxon>
        <taxon>Aviadenovirus quintum</taxon>
    </lineage>
</organism>
<accession>A0A4Y5G379</accession>
<proteinExistence type="predicted"/>
<dbReference type="EMBL" id="MG953201">
    <property type="protein sequence ID" value="QCC26505.1"/>
    <property type="molecule type" value="Genomic_DNA"/>
</dbReference>
<evidence type="ECO:0000313" key="2">
    <source>
        <dbReference type="Proteomes" id="UP000316972"/>
    </source>
</evidence>
<evidence type="ECO:0000313" key="1">
    <source>
        <dbReference type="EMBL" id="QCC26505.1"/>
    </source>
</evidence>
<protein>
    <submittedName>
        <fullName evidence="1">ORF57</fullName>
    </submittedName>
</protein>
<name>A0A4Y5G379_9ADEN</name>
<dbReference type="Proteomes" id="UP000316972">
    <property type="component" value="Segment"/>
</dbReference>
<sequence length="33" mass="3843">MLLLSFSSEGKFPFPQPYLLCKIQPPHRLFYSG</sequence>